<evidence type="ECO:0000256" key="1">
    <source>
        <dbReference type="SAM" id="SignalP"/>
    </source>
</evidence>
<feature type="signal peptide" evidence="1">
    <location>
        <begin position="1"/>
        <end position="17"/>
    </location>
</feature>
<name>A0A099NSJ1_PICKU</name>
<dbReference type="Proteomes" id="UP000029867">
    <property type="component" value="Unassembled WGS sequence"/>
</dbReference>
<organism evidence="2 3">
    <name type="scientific">Pichia kudriavzevii</name>
    <name type="common">Yeast</name>
    <name type="synonym">Issatchenkia orientalis</name>
    <dbReference type="NCBI Taxonomy" id="4909"/>
    <lineage>
        <taxon>Eukaryota</taxon>
        <taxon>Fungi</taxon>
        <taxon>Dikarya</taxon>
        <taxon>Ascomycota</taxon>
        <taxon>Saccharomycotina</taxon>
        <taxon>Pichiomycetes</taxon>
        <taxon>Pichiales</taxon>
        <taxon>Pichiaceae</taxon>
        <taxon>Pichia</taxon>
    </lineage>
</organism>
<evidence type="ECO:0000313" key="2">
    <source>
        <dbReference type="EMBL" id="KGK34994.1"/>
    </source>
</evidence>
<dbReference type="HOGENOM" id="CLU_3260662_0_0_1"/>
<keyword evidence="1" id="KW-0732">Signal</keyword>
<proteinExistence type="predicted"/>
<dbReference type="AlphaFoldDB" id="A0A099NSJ1"/>
<sequence>MQLLVLLHAVTSSRVLLVDTLDRSNKKGSSEFPNTKYSFDSK</sequence>
<protein>
    <submittedName>
        <fullName evidence="2">Uncharacterized protein</fullName>
    </submittedName>
</protein>
<dbReference type="EMBL" id="JQFK01001076">
    <property type="protein sequence ID" value="KGK34994.1"/>
    <property type="molecule type" value="Genomic_DNA"/>
</dbReference>
<reference evidence="3" key="1">
    <citation type="journal article" date="2014" name="Microb. Cell Fact.">
        <title>Exploiting Issatchenkia orientalis SD108 for succinic acid production.</title>
        <authorList>
            <person name="Xiao H."/>
            <person name="Shao Z."/>
            <person name="Jiang Y."/>
            <person name="Dole S."/>
            <person name="Zhao H."/>
        </authorList>
    </citation>
    <scope>NUCLEOTIDE SEQUENCE [LARGE SCALE GENOMIC DNA]</scope>
    <source>
        <strain evidence="3">SD108</strain>
    </source>
</reference>
<accession>A0A099NSJ1</accession>
<gene>
    <name evidence="2" type="ORF">JL09_g5857</name>
</gene>
<feature type="chain" id="PRO_5001959254" evidence="1">
    <location>
        <begin position="18"/>
        <end position="42"/>
    </location>
</feature>
<comment type="caution">
    <text evidence="2">The sequence shown here is derived from an EMBL/GenBank/DDBJ whole genome shotgun (WGS) entry which is preliminary data.</text>
</comment>
<evidence type="ECO:0000313" key="3">
    <source>
        <dbReference type="Proteomes" id="UP000029867"/>
    </source>
</evidence>